<dbReference type="Proteomes" id="UP001060085">
    <property type="component" value="Linkage Group LG03"/>
</dbReference>
<name>A0ACC0BFA7_CATRO</name>
<gene>
    <name evidence="1" type="ORF">M9H77_11670</name>
</gene>
<evidence type="ECO:0000313" key="1">
    <source>
        <dbReference type="EMBL" id="KAI5671306.1"/>
    </source>
</evidence>
<comment type="caution">
    <text evidence="1">The sequence shown here is derived from an EMBL/GenBank/DDBJ whole genome shotgun (WGS) entry which is preliminary data.</text>
</comment>
<sequence length="130" mass="14641">MLGSVTLDLDPVDRGHSIVGSGEAHWLGKHMAAWLVLTTGCRNLCPMRPFKFPDFVLPRGTQAPYLAAVDLAEGYEVSQLPPLTSISFVHLFKISGMERTQRKYTQAMRTQNSNFREHLTHHEMLSVFSL</sequence>
<organism evidence="1 2">
    <name type="scientific">Catharanthus roseus</name>
    <name type="common">Madagascar periwinkle</name>
    <name type="synonym">Vinca rosea</name>
    <dbReference type="NCBI Taxonomy" id="4058"/>
    <lineage>
        <taxon>Eukaryota</taxon>
        <taxon>Viridiplantae</taxon>
        <taxon>Streptophyta</taxon>
        <taxon>Embryophyta</taxon>
        <taxon>Tracheophyta</taxon>
        <taxon>Spermatophyta</taxon>
        <taxon>Magnoliopsida</taxon>
        <taxon>eudicotyledons</taxon>
        <taxon>Gunneridae</taxon>
        <taxon>Pentapetalae</taxon>
        <taxon>asterids</taxon>
        <taxon>lamiids</taxon>
        <taxon>Gentianales</taxon>
        <taxon>Apocynaceae</taxon>
        <taxon>Rauvolfioideae</taxon>
        <taxon>Vinceae</taxon>
        <taxon>Catharanthinae</taxon>
        <taxon>Catharanthus</taxon>
    </lineage>
</organism>
<proteinExistence type="predicted"/>
<dbReference type="EMBL" id="CM044703">
    <property type="protein sequence ID" value="KAI5671306.1"/>
    <property type="molecule type" value="Genomic_DNA"/>
</dbReference>
<reference evidence="2" key="1">
    <citation type="journal article" date="2023" name="Nat. Plants">
        <title>Single-cell RNA sequencing provides a high-resolution roadmap for understanding the multicellular compartmentation of specialized metabolism.</title>
        <authorList>
            <person name="Sun S."/>
            <person name="Shen X."/>
            <person name="Li Y."/>
            <person name="Li Y."/>
            <person name="Wang S."/>
            <person name="Li R."/>
            <person name="Zhang H."/>
            <person name="Shen G."/>
            <person name="Guo B."/>
            <person name="Wei J."/>
            <person name="Xu J."/>
            <person name="St-Pierre B."/>
            <person name="Chen S."/>
            <person name="Sun C."/>
        </authorList>
    </citation>
    <scope>NUCLEOTIDE SEQUENCE [LARGE SCALE GENOMIC DNA]</scope>
</reference>
<protein>
    <submittedName>
        <fullName evidence="1">Uncharacterized protein</fullName>
    </submittedName>
</protein>
<keyword evidence="2" id="KW-1185">Reference proteome</keyword>
<evidence type="ECO:0000313" key="2">
    <source>
        <dbReference type="Proteomes" id="UP001060085"/>
    </source>
</evidence>
<accession>A0ACC0BFA7</accession>